<sequence>MVQFLSLTSSVATLLLLSFGVHNVASATTCAVASSSGDAADNIVTAFTNCNNGGTVVFTKGVTYNLNSIVTITGLKNVNVNLAGTIKLASRATSFQNLDHYIQLKGSNVNVYGGGTINGNGQAWYDAEDHTAPTVLRLSLTDSNVGYFTIINSPRAHLGVTNSNNLVLTNITLNTASTSDNEAKNTDALDVSSSSGVIFKDSTLTIGDDCTAINGGVTNITLSNIICNGGHGFSVGSLGKGGKTETVKTVRVLDSVCNNCQNGVRIKTWPGGEGSVSDVKYSNVKLNNVDNPVIVTTHYCDKNQQSYCNGNDDSSLTISGVTFNKITGSVSSKGNPIININCSVDTPCSDFTLSGVSITKASKTKSNVCVNLSGSSKISECSA</sequence>
<dbReference type="InterPro" id="IPR011050">
    <property type="entry name" value="Pectin_lyase_fold/virulence"/>
</dbReference>
<keyword evidence="7" id="KW-0325">Glycoprotein</keyword>
<dbReference type="Proteomes" id="UP000717996">
    <property type="component" value="Unassembled WGS sequence"/>
</dbReference>
<protein>
    <submittedName>
        <fullName evidence="12">Uncharacterized protein</fullName>
    </submittedName>
</protein>
<evidence type="ECO:0000256" key="3">
    <source>
        <dbReference type="ARBA" id="ARBA00022525"/>
    </source>
</evidence>
<dbReference type="GO" id="GO:0004650">
    <property type="term" value="F:polygalacturonase activity"/>
    <property type="evidence" value="ECO:0007669"/>
    <property type="project" value="InterPro"/>
</dbReference>
<proteinExistence type="inferred from homology"/>
<comment type="similarity">
    <text evidence="2 10">Belongs to the glycosyl hydrolase 28 family.</text>
</comment>
<dbReference type="OMA" id="QGDWYWE"/>
<evidence type="ECO:0000313" key="13">
    <source>
        <dbReference type="Proteomes" id="UP000717996"/>
    </source>
</evidence>
<gene>
    <name evidence="12" type="ORF">G6F51_011786</name>
</gene>
<dbReference type="PANTHER" id="PTHR31736:SF19">
    <property type="entry name" value="PECTIN LYASE SUPERFAMILY PROTEIN-RELATED"/>
    <property type="match status" value="1"/>
</dbReference>
<evidence type="ECO:0000256" key="10">
    <source>
        <dbReference type="RuleBase" id="RU361169"/>
    </source>
</evidence>
<name>A0A9P7C3N8_RHIOR</name>
<evidence type="ECO:0000256" key="4">
    <source>
        <dbReference type="ARBA" id="ARBA00022729"/>
    </source>
</evidence>
<dbReference type="GO" id="GO:0071555">
    <property type="term" value="P:cell wall organization"/>
    <property type="evidence" value="ECO:0007669"/>
    <property type="project" value="UniProtKB-KW"/>
</dbReference>
<keyword evidence="3" id="KW-0964">Secreted</keyword>
<accession>A0A9P7C3N8</accession>
<dbReference type="Gene3D" id="2.160.20.10">
    <property type="entry name" value="Single-stranded right-handed beta-helix, Pectin lyase-like"/>
    <property type="match status" value="1"/>
</dbReference>
<keyword evidence="6" id="KW-1015">Disulfide bond</keyword>
<dbReference type="PANTHER" id="PTHR31736">
    <property type="match status" value="1"/>
</dbReference>
<dbReference type="GO" id="GO:0046576">
    <property type="term" value="F:rhamnogalacturonan alpha-L-rhamnopyranosyl-(1-&gt;4)-alpha-D-galactopyranosyluronide lyase activity"/>
    <property type="evidence" value="ECO:0007669"/>
    <property type="project" value="UniProtKB-ARBA"/>
</dbReference>
<evidence type="ECO:0000256" key="8">
    <source>
        <dbReference type="ARBA" id="ARBA00023295"/>
    </source>
</evidence>
<dbReference type="EMBL" id="JAANIT010003004">
    <property type="protein sequence ID" value="KAG1534980.1"/>
    <property type="molecule type" value="Genomic_DNA"/>
</dbReference>
<dbReference type="Pfam" id="PF00295">
    <property type="entry name" value="Glyco_hydro_28"/>
    <property type="match status" value="1"/>
</dbReference>
<dbReference type="AlphaFoldDB" id="A0A9P7C3N8"/>
<evidence type="ECO:0000256" key="2">
    <source>
        <dbReference type="ARBA" id="ARBA00008834"/>
    </source>
</evidence>
<dbReference type="GO" id="GO:0005576">
    <property type="term" value="C:extracellular region"/>
    <property type="evidence" value="ECO:0007669"/>
    <property type="project" value="UniProtKB-SubCell"/>
</dbReference>
<keyword evidence="4 11" id="KW-0732">Signal</keyword>
<comment type="caution">
    <text evidence="12">The sequence shown here is derived from an EMBL/GenBank/DDBJ whole genome shotgun (WGS) entry which is preliminary data.</text>
</comment>
<evidence type="ECO:0000256" key="9">
    <source>
        <dbReference type="ARBA" id="ARBA00023316"/>
    </source>
</evidence>
<evidence type="ECO:0000313" key="12">
    <source>
        <dbReference type="EMBL" id="KAG1534980.1"/>
    </source>
</evidence>
<evidence type="ECO:0000256" key="11">
    <source>
        <dbReference type="SAM" id="SignalP"/>
    </source>
</evidence>
<reference evidence="12" key="1">
    <citation type="journal article" date="2020" name="Microb. Genom.">
        <title>Genetic diversity of clinical and environmental Mucorales isolates obtained from an investigation of mucormycosis cases among solid organ transplant recipients.</title>
        <authorList>
            <person name="Nguyen M.H."/>
            <person name="Kaul D."/>
            <person name="Muto C."/>
            <person name="Cheng S.J."/>
            <person name="Richter R.A."/>
            <person name="Bruno V.M."/>
            <person name="Liu G."/>
            <person name="Beyhan S."/>
            <person name="Sundermann A.J."/>
            <person name="Mounaud S."/>
            <person name="Pasculle A.W."/>
            <person name="Nierman W.C."/>
            <person name="Driscoll E."/>
            <person name="Cumbie R."/>
            <person name="Clancy C.J."/>
            <person name="Dupont C.L."/>
        </authorList>
    </citation>
    <scope>NUCLEOTIDE SEQUENCE</scope>
    <source>
        <strain evidence="12">GL16</strain>
    </source>
</reference>
<evidence type="ECO:0000256" key="5">
    <source>
        <dbReference type="ARBA" id="ARBA00022801"/>
    </source>
</evidence>
<comment type="subcellular location">
    <subcellularLocation>
        <location evidence="1">Secreted</location>
    </subcellularLocation>
</comment>
<dbReference type="OrthoDB" id="187139at2759"/>
<dbReference type="SUPFAM" id="SSF51126">
    <property type="entry name" value="Pectin lyase-like"/>
    <property type="match status" value="1"/>
</dbReference>
<keyword evidence="5 10" id="KW-0378">Hydrolase</keyword>
<keyword evidence="8 10" id="KW-0326">Glycosidase</keyword>
<evidence type="ECO:0000256" key="7">
    <source>
        <dbReference type="ARBA" id="ARBA00023180"/>
    </source>
</evidence>
<organism evidence="12 13">
    <name type="scientific">Rhizopus oryzae</name>
    <name type="common">Mucormycosis agent</name>
    <name type="synonym">Rhizopus arrhizus var. delemar</name>
    <dbReference type="NCBI Taxonomy" id="64495"/>
    <lineage>
        <taxon>Eukaryota</taxon>
        <taxon>Fungi</taxon>
        <taxon>Fungi incertae sedis</taxon>
        <taxon>Mucoromycota</taxon>
        <taxon>Mucoromycotina</taxon>
        <taxon>Mucoromycetes</taxon>
        <taxon>Mucorales</taxon>
        <taxon>Mucorineae</taxon>
        <taxon>Rhizopodaceae</taxon>
        <taxon>Rhizopus</taxon>
    </lineage>
</organism>
<evidence type="ECO:0000256" key="6">
    <source>
        <dbReference type="ARBA" id="ARBA00023157"/>
    </source>
</evidence>
<dbReference type="GO" id="GO:0005975">
    <property type="term" value="P:carbohydrate metabolic process"/>
    <property type="evidence" value="ECO:0007669"/>
    <property type="project" value="InterPro"/>
</dbReference>
<feature type="signal peptide" evidence="11">
    <location>
        <begin position="1"/>
        <end position="26"/>
    </location>
</feature>
<evidence type="ECO:0000256" key="1">
    <source>
        <dbReference type="ARBA" id="ARBA00004613"/>
    </source>
</evidence>
<dbReference type="InterPro" id="IPR012334">
    <property type="entry name" value="Pectin_lyas_fold"/>
</dbReference>
<keyword evidence="9" id="KW-0961">Cell wall biogenesis/degradation</keyword>
<dbReference type="InterPro" id="IPR000743">
    <property type="entry name" value="Glyco_hydro_28"/>
</dbReference>
<feature type="chain" id="PRO_5040337981" evidence="11">
    <location>
        <begin position="27"/>
        <end position="383"/>
    </location>
</feature>